<evidence type="ECO:0000313" key="1">
    <source>
        <dbReference type="EMBL" id="CAB4925982.1"/>
    </source>
</evidence>
<reference evidence="1" key="1">
    <citation type="submission" date="2020-05" db="EMBL/GenBank/DDBJ databases">
        <authorList>
            <person name="Chiriac C."/>
            <person name="Salcher M."/>
            <person name="Ghai R."/>
            <person name="Kavagutti S V."/>
        </authorList>
    </citation>
    <scope>NUCLEOTIDE SEQUENCE</scope>
</reference>
<gene>
    <name evidence="1" type="ORF">UFOPK3610_01681</name>
</gene>
<protein>
    <submittedName>
        <fullName evidence="1">Unannotated protein</fullName>
    </submittedName>
</protein>
<proteinExistence type="predicted"/>
<dbReference type="AlphaFoldDB" id="A0A6J7I5R7"/>
<name>A0A6J7I5R7_9ZZZZ</name>
<organism evidence="1">
    <name type="scientific">freshwater metagenome</name>
    <dbReference type="NCBI Taxonomy" id="449393"/>
    <lineage>
        <taxon>unclassified sequences</taxon>
        <taxon>metagenomes</taxon>
        <taxon>ecological metagenomes</taxon>
    </lineage>
</organism>
<accession>A0A6J7I5R7</accession>
<sequence length="98" mass="10379">MRFSVSLQAEGDREITLDEVLELADAVAPLNGIASGFGTYTYGAQIVIEAEGPDQAVDQALVQFAQAVASTSLPDWPVAYAEAISEDDDFADLDDIPS</sequence>
<dbReference type="EMBL" id="CAFBMR010000098">
    <property type="protein sequence ID" value="CAB4925982.1"/>
    <property type="molecule type" value="Genomic_DNA"/>
</dbReference>